<sequence>MTRPSFDDARLEAPEVQDSPALRWLAETGARIRRATMSEPLGDIDGADRPRGVLVIGQEARLVRAVLEPVCPVPFMAWPGPSLPAWVGPLDLVIILGNHDASPWEVDCAGEAARRGATIIVAAPADSTLGAAASSSATTVVPATDADPMAAAVAVLGLLGQRELGPAFEPEQVADAADLVAGLCSPFHEIGSNPAKDCAIGLAEGLPLVWGGTVLAARASRRIAEAMRRASGRPALAADADELETILRAVTPRDPFEDPYLSDVEAPPVLMLLDEDKVPDRLNGVARRLSNIAESVGVRVCSISSGEPGLESSDVERYVTLLQHGRYAAAYLGIGLNSSS</sequence>
<dbReference type="GO" id="GO:1901135">
    <property type="term" value="P:carbohydrate derivative metabolic process"/>
    <property type="evidence" value="ECO:0007669"/>
    <property type="project" value="InterPro"/>
</dbReference>
<dbReference type="AlphaFoldDB" id="A0A553K4Y2"/>
<dbReference type="SUPFAM" id="SSF53697">
    <property type="entry name" value="SIS domain"/>
    <property type="match status" value="1"/>
</dbReference>
<keyword evidence="2" id="KW-1185">Reference proteome</keyword>
<dbReference type="Proteomes" id="UP000317638">
    <property type="component" value="Unassembled WGS sequence"/>
</dbReference>
<proteinExistence type="predicted"/>
<dbReference type="GO" id="GO:0097367">
    <property type="term" value="F:carbohydrate derivative binding"/>
    <property type="evidence" value="ECO:0007669"/>
    <property type="project" value="InterPro"/>
</dbReference>
<reference evidence="1 2" key="1">
    <citation type="submission" date="2019-07" db="EMBL/GenBank/DDBJ databases">
        <authorList>
            <person name="Zhou L.-Y."/>
        </authorList>
    </citation>
    <scope>NUCLEOTIDE SEQUENCE [LARGE SCALE GENOMIC DNA]</scope>
    <source>
        <strain evidence="1 2">YIM 101269</strain>
    </source>
</reference>
<organism evidence="1 2">
    <name type="scientific">Tessaracoccus rhinocerotis</name>
    <dbReference type="NCBI Taxonomy" id="1689449"/>
    <lineage>
        <taxon>Bacteria</taxon>
        <taxon>Bacillati</taxon>
        <taxon>Actinomycetota</taxon>
        <taxon>Actinomycetes</taxon>
        <taxon>Propionibacteriales</taxon>
        <taxon>Propionibacteriaceae</taxon>
        <taxon>Tessaracoccus</taxon>
    </lineage>
</organism>
<name>A0A553K4Y2_9ACTN</name>
<dbReference type="OrthoDB" id="5241724at2"/>
<dbReference type="RefSeq" id="WP_143936856.1">
    <property type="nucleotide sequence ID" value="NZ_VKKG01000001.1"/>
</dbReference>
<accession>A0A553K4Y2</accession>
<evidence type="ECO:0000313" key="2">
    <source>
        <dbReference type="Proteomes" id="UP000317638"/>
    </source>
</evidence>
<gene>
    <name evidence="1" type="ORF">FOJ82_02495</name>
</gene>
<dbReference type="InterPro" id="IPR046348">
    <property type="entry name" value="SIS_dom_sf"/>
</dbReference>
<dbReference type="EMBL" id="VKKG01000001">
    <property type="protein sequence ID" value="TRY19769.1"/>
    <property type="molecule type" value="Genomic_DNA"/>
</dbReference>
<evidence type="ECO:0000313" key="1">
    <source>
        <dbReference type="EMBL" id="TRY19769.1"/>
    </source>
</evidence>
<comment type="caution">
    <text evidence="1">The sequence shown here is derived from an EMBL/GenBank/DDBJ whole genome shotgun (WGS) entry which is preliminary data.</text>
</comment>
<protein>
    <submittedName>
        <fullName evidence="1">Uncharacterized protein</fullName>
    </submittedName>
</protein>